<dbReference type="EMBL" id="JBHLWN010000014">
    <property type="protein sequence ID" value="MFC0211319.1"/>
    <property type="molecule type" value="Genomic_DNA"/>
</dbReference>
<protein>
    <recommendedName>
        <fullName evidence="3">DZANK-type domain-containing protein</fullName>
    </recommendedName>
</protein>
<comment type="caution">
    <text evidence="1">The sequence shown here is derived from an EMBL/GenBank/DDBJ whole genome shotgun (WGS) entry which is preliminary data.</text>
</comment>
<reference evidence="1 2" key="1">
    <citation type="submission" date="2024-09" db="EMBL/GenBank/DDBJ databases">
        <authorList>
            <person name="Sun Q."/>
            <person name="Mori K."/>
        </authorList>
    </citation>
    <scope>NUCLEOTIDE SEQUENCE [LARGE SCALE GENOMIC DNA]</scope>
    <source>
        <strain evidence="1 2">CCM 7759</strain>
    </source>
</reference>
<organism evidence="1 2">
    <name type="scientific">Paenibacillus chartarius</name>
    <dbReference type="NCBI Taxonomy" id="747481"/>
    <lineage>
        <taxon>Bacteria</taxon>
        <taxon>Bacillati</taxon>
        <taxon>Bacillota</taxon>
        <taxon>Bacilli</taxon>
        <taxon>Bacillales</taxon>
        <taxon>Paenibacillaceae</taxon>
        <taxon>Paenibacillus</taxon>
    </lineage>
</organism>
<name>A0ABV6DF91_9BACL</name>
<dbReference type="RefSeq" id="WP_377468292.1">
    <property type="nucleotide sequence ID" value="NZ_JBHLWN010000014.1"/>
</dbReference>
<evidence type="ECO:0000313" key="1">
    <source>
        <dbReference type="EMBL" id="MFC0211319.1"/>
    </source>
</evidence>
<accession>A0ABV6DF91</accession>
<sequence length="81" mass="8990">MSYCAICNGIEQADTRCPKCGTSLSDHGRFNDFLGPYSPYRPIDDISMTNGYLDLARHQCMHVLSCPSCSKSYTIGFAEID</sequence>
<evidence type="ECO:0000313" key="2">
    <source>
        <dbReference type="Proteomes" id="UP001589776"/>
    </source>
</evidence>
<dbReference type="Proteomes" id="UP001589776">
    <property type="component" value="Unassembled WGS sequence"/>
</dbReference>
<gene>
    <name evidence="1" type="ORF">ACFFK0_02445</name>
</gene>
<proteinExistence type="predicted"/>
<evidence type="ECO:0008006" key="3">
    <source>
        <dbReference type="Google" id="ProtNLM"/>
    </source>
</evidence>
<keyword evidence="2" id="KW-1185">Reference proteome</keyword>